<evidence type="ECO:0000259" key="1">
    <source>
        <dbReference type="Pfam" id="PF07179"/>
    </source>
</evidence>
<evidence type="ECO:0000313" key="2">
    <source>
        <dbReference type="EMBL" id="GAA1959189.1"/>
    </source>
</evidence>
<dbReference type="Pfam" id="PF07179">
    <property type="entry name" value="SseB"/>
    <property type="match status" value="1"/>
</dbReference>
<organism evidence="2 3">
    <name type="scientific">Nocardioides panacihumi</name>
    <dbReference type="NCBI Taxonomy" id="400774"/>
    <lineage>
        <taxon>Bacteria</taxon>
        <taxon>Bacillati</taxon>
        <taxon>Actinomycetota</taxon>
        <taxon>Actinomycetes</taxon>
        <taxon>Propionibacteriales</taxon>
        <taxon>Nocardioidaceae</taxon>
        <taxon>Nocardioides</taxon>
    </lineage>
</organism>
<sequence length="171" mass="17662">MSEERRRDILAPAYPEDDGAADERLAGALAAHARREATDAEVLAVLIESRLLVPVVAILGEVDASGADKTADMATVLLTGADGRQALLAFTSLETMAAWQADARPVAVPAADAAKAALQERAAALLVDVAGPVTFVVEGEDLYGLGAGWTLARVGRPDGSFGTAWIRPGGE</sequence>
<proteinExistence type="predicted"/>
<dbReference type="Proteomes" id="UP001500571">
    <property type="component" value="Unassembled WGS sequence"/>
</dbReference>
<keyword evidence="3" id="KW-1185">Reference proteome</keyword>
<comment type="caution">
    <text evidence="2">The sequence shown here is derived from an EMBL/GenBank/DDBJ whole genome shotgun (WGS) entry which is preliminary data.</text>
</comment>
<reference evidence="3" key="1">
    <citation type="journal article" date="2019" name="Int. J. Syst. Evol. Microbiol.">
        <title>The Global Catalogue of Microorganisms (GCM) 10K type strain sequencing project: providing services to taxonomists for standard genome sequencing and annotation.</title>
        <authorList>
            <consortium name="The Broad Institute Genomics Platform"/>
            <consortium name="The Broad Institute Genome Sequencing Center for Infectious Disease"/>
            <person name="Wu L."/>
            <person name="Ma J."/>
        </authorList>
    </citation>
    <scope>NUCLEOTIDE SEQUENCE [LARGE SCALE GENOMIC DNA]</scope>
    <source>
        <strain evidence="3">JCM 15309</strain>
    </source>
</reference>
<accession>A0ABP5C9A5</accession>
<protein>
    <recommendedName>
        <fullName evidence="1">SseB protein N-terminal domain-containing protein</fullName>
    </recommendedName>
</protein>
<name>A0ABP5C9A5_9ACTN</name>
<dbReference type="RefSeq" id="WP_344044510.1">
    <property type="nucleotide sequence ID" value="NZ_BAAAPB010000002.1"/>
</dbReference>
<evidence type="ECO:0000313" key="3">
    <source>
        <dbReference type="Proteomes" id="UP001500571"/>
    </source>
</evidence>
<dbReference type="EMBL" id="BAAAPB010000002">
    <property type="protein sequence ID" value="GAA1959189.1"/>
    <property type="molecule type" value="Genomic_DNA"/>
</dbReference>
<gene>
    <name evidence="2" type="ORF">GCM10009798_18410</name>
</gene>
<feature type="domain" description="SseB protein N-terminal" evidence="1">
    <location>
        <begin position="25"/>
        <end position="142"/>
    </location>
</feature>
<dbReference type="InterPro" id="IPR009839">
    <property type="entry name" value="SseB_N"/>
</dbReference>